<comment type="caution">
    <text evidence="2">The sequence shown here is derived from an EMBL/GenBank/DDBJ whole genome shotgun (WGS) entry which is preliminary data.</text>
</comment>
<evidence type="ECO:0000313" key="2">
    <source>
        <dbReference type="EMBL" id="OKH36239.1"/>
    </source>
</evidence>
<protein>
    <submittedName>
        <fullName evidence="2">Uncharacterized protein</fullName>
    </submittedName>
</protein>
<name>A0A1U7IGL7_9CYAN</name>
<reference evidence="2 3" key="1">
    <citation type="submission" date="2016-11" db="EMBL/GenBank/DDBJ databases">
        <title>Draft Genome Sequences of Nine Cyanobacterial Strains from Diverse Habitats.</title>
        <authorList>
            <person name="Zhu T."/>
            <person name="Hou S."/>
            <person name="Lu X."/>
            <person name="Hess W.R."/>
        </authorList>
    </citation>
    <scope>NUCLEOTIDE SEQUENCE [LARGE SCALE GENOMIC DNA]</scope>
    <source>
        <strain evidence="2 3">IAM M-71</strain>
    </source>
</reference>
<organism evidence="2 3">
    <name type="scientific">[Phormidium ambiguum] IAM M-71</name>
    <dbReference type="NCBI Taxonomy" id="454136"/>
    <lineage>
        <taxon>Bacteria</taxon>
        <taxon>Bacillati</taxon>
        <taxon>Cyanobacteriota</taxon>
        <taxon>Cyanophyceae</taxon>
        <taxon>Oscillatoriophycideae</taxon>
        <taxon>Aerosakkonematales</taxon>
        <taxon>Aerosakkonemataceae</taxon>
        <taxon>Floridanema</taxon>
    </lineage>
</organism>
<gene>
    <name evidence="2" type="ORF">NIES2119_18235</name>
</gene>
<feature type="region of interest" description="Disordered" evidence="1">
    <location>
        <begin position="143"/>
        <end position="164"/>
    </location>
</feature>
<dbReference type="AlphaFoldDB" id="A0A1U7IGL7"/>
<dbReference type="Proteomes" id="UP000185860">
    <property type="component" value="Unassembled WGS sequence"/>
</dbReference>
<proteinExistence type="predicted"/>
<evidence type="ECO:0000313" key="3">
    <source>
        <dbReference type="Proteomes" id="UP000185860"/>
    </source>
</evidence>
<dbReference type="OrthoDB" id="580884at2"/>
<accession>A0A1U7IGL7</accession>
<dbReference type="RefSeq" id="WP_073594921.1">
    <property type="nucleotide sequence ID" value="NZ_MRCE01000017.1"/>
</dbReference>
<sequence>MKKLTQKLCLTLLSPALVTFTILGTIKVAQAQTSALRIVQRDAATNTTTNLQVWAGRASVIDFTQTGEVVTYIRLADPSKVVFNTDAELKTNQARMIFVQPIQPLRFPGATTTPITNLFVKTLDRQGVERLYTFNIVHRSGRPTNNGISISSTTPNPPNRQQNLPVATAPTLSLADIERGLEVAIRRGYTSANDPVVSKVREFLALTRNGTNITRATERTNLSISVVISLAKLGQSEIPLSTQPI</sequence>
<evidence type="ECO:0000256" key="1">
    <source>
        <dbReference type="SAM" id="MobiDB-lite"/>
    </source>
</evidence>
<dbReference type="STRING" id="454136.NIES2119_18235"/>
<dbReference type="EMBL" id="MRCE01000017">
    <property type="protein sequence ID" value="OKH36239.1"/>
    <property type="molecule type" value="Genomic_DNA"/>
</dbReference>